<sequence>MAVIVREKRYIDGKEYLVKVYRTQPGKLVIAEEKKRAEELDHLLSNRVKQAEQELDSLGLLSLKNKRGRVLRLWYEVGRRLSFVMDTSIVNEEDRENVWRALYDYTTLLTPGISTERVERGSTRNHFFYCYRLSTFPREFVEAAGDWSTWSELFDRKETNNDLRIIEWLAEKAQEFNIKSRRNWLRPLTKEIHKKYNKID</sequence>
<comment type="caution">
    <text evidence="1">The sequence shown here is derived from an EMBL/GenBank/DDBJ whole genome shotgun (WGS) entry which is preliminary data.</text>
</comment>
<protein>
    <submittedName>
        <fullName evidence="1">Uncharacterized protein</fullName>
    </submittedName>
</protein>
<name>X1RZ50_9ZZZZ</name>
<dbReference type="EMBL" id="BARW01007234">
    <property type="protein sequence ID" value="GAI85933.1"/>
    <property type="molecule type" value="Genomic_DNA"/>
</dbReference>
<accession>X1RZ50</accession>
<organism evidence="1">
    <name type="scientific">marine sediment metagenome</name>
    <dbReference type="NCBI Taxonomy" id="412755"/>
    <lineage>
        <taxon>unclassified sequences</taxon>
        <taxon>metagenomes</taxon>
        <taxon>ecological metagenomes</taxon>
    </lineage>
</organism>
<evidence type="ECO:0000313" key="1">
    <source>
        <dbReference type="EMBL" id="GAI85933.1"/>
    </source>
</evidence>
<gene>
    <name evidence="1" type="ORF">S12H4_15107</name>
</gene>
<feature type="non-terminal residue" evidence="1">
    <location>
        <position position="200"/>
    </location>
</feature>
<dbReference type="AlphaFoldDB" id="X1RZ50"/>
<reference evidence="1" key="1">
    <citation type="journal article" date="2014" name="Front. Microbiol.">
        <title>High frequency of phylogenetically diverse reductive dehalogenase-homologous genes in deep subseafloor sedimentary metagenomes.</title>
        <authorList>
            <person name="Kawai M."/>
            <person name="Futagami T."/>
            <person name="Toyoda A."/>
            <person name="Takaki Y."/>
            <person name="Nishi S."/>
            <person name="Hori S."/>
            <person name="Arai W."/>
            <person name="Tsubouchi T."/>
            <person name="Morono Y."/>
            <person name="Uchiyama I."/>
            <person name="Ito T."/>
            <person name="Fujiyama A."/>
            <person name="Inagaki F."/>
            <person name="Takami H."/>
        </authorList>
    </citation>
    <scope>NUCLEOTIDE SEQUENCE</scope>
    <source>
        <strain evidence="1">Expedition CK06-06</strain>
    </source>
</reference>
<proteinExistence type="predicted"/>